<evidence type="ECO:0000313" key="9">
    <source>
        <dbReference type="EMBL" id="TGN63306.1"/>
    </source>
</evidence>
<comment type="similarity">
    <text evidence="1 8">Belongs to the cytochrome P450 family.</text>
</comment>
<keyword evidence="2 7" id="KW-0349">Heme</keyword>
<evidence type="ECO:0000256" key="6">
    <source>
        <dbReference type="ARBA" id="ARBA00023033"/>
    </source>
</evidence>
<gene>
    <name evidence="9" type="ORF">EXE59_04605</name>
</gene>
<dbReference type="AlphaFoldDB" id="A0A4Z1C7T1"/>
<organism evidence="9 10">
    <name type="scientific">Nocardioides eburneiflavus</name>
    <dbReference type="NCBI Taxonomy" id="2518372"/>
    <lineage>
        <taxon>Bacteria</taxon>
        <taxon>Bacillati</taxon>
        <taxon>Actinomycetota</taxon>
        <taxon>Actinomycetes</taxon>
        <taxon>Propionibacteriales</taxon>
        <taxon>Nocardioidaceae</taxon>
        <taxon>Nocardioides</taxon>
    </lineage>
</organism>
<name>A0A4Z1C7T1_9ACTN</name>
<comment type="cofactor">
    <cofactor evidence="7">
        <name>heme</name>
        <dbReference type="ChEBI" id="CHEBI:30413"/>
    </cofactor>
</comment>
<evidence type="ECO:0000256" key="5">
    <source>
        <dbReference type="ARBA" id="ARBA00023004"/>
    </source>
</evidence>
<dbReference type="InterPro" id="IPR002403">
    <property type="entry name" value="Cyt_P450_E_grp-IV"/>
</dbReference>
<dbReference type="InterPro" id="IPR001128">
    <property type="entry name" value="Cyt_P450"/>
</dbReference>
<sequence>MASTGAVTAPLPPKVVGLGLGERIDALRNFHTGVAVLRDHGGPVVRVPIGPRRVAPQFVIVTSPAGAHDVLAGFDGAMDKGVQVHEETKHVGLNLFNLPHEAWTPRRRAIQPLFTRKHVRDFAVHMSTEAELAAERAVDAERVELDPFTRRLTLQVLGRSVLGQDLGPRAEAMAGEFATLLQYFTDRGIAPVRLPARWPTPANRRFARARERFFAVIDEAVDECRRDPDHPAELIRLLLDVRDPETGRALTDEDIRGELSAFLIAGHDTTATTLCYSLWALGRDQALQDRVAAEAAGLGRGTLDADDVPALELTTRVVHESLRLCPPAAVVARLAMRDVLVDGWRVPAGSNVVVGIMALHTDPALWPDPERFDPDRFLPERSRGRDRWQYLPFGAGPRSCIGDHFAMLEATLGLATIVRAVRVESLEPRFPLAVPFTMTAGGPIPALVTARS</sequence>
<dbReference type="RefSeq" id="WP_135837844.1">
    <property type="nucleotide sequence ID" value="NZ_SRRO01000001.1"/>
</dbReference>
<dbReference type="PROSITE" id="PS00086">
    <property type="entry name" value="CYTOCHROME_P450"/>
    <property type="match status" value="1"/>
</dbReference>
<dbReference type="InterPro" id="IPR036396">
    <property type="entry name" value="Cyt_P450_sf"/>
</dbReference>
<evidence type="ECO:0000256" key="3">
    <source>
        <dbReference type="ARBA" id="ARBA00022723"/>
    </source>
</evidence>
<keyword evidence="10" id="KW-1185">Reference proteome</keyword>
<dbReference type="GO" id="GO:0005506">
    <property type="term" value="F:iron ion binding"/>
    <property type="evidence" value="ECO:0007669"/>
    <property type="project" value="InterPro"/>
</dbReference>
<protein>
    <submittedName>
        <fullName evidence="9">Cytochrome P450</fullName>
    </submittedName>
</protein>
<evidence type="ECO:0000256" key="1">
    <source>
        <dbReference type="ARBA" id="ARBA00010617"/>
    </source>
</evidence>
<dbReference type="PRINTS" id="PR00465">
    <property type="entry name" value="EP450IV"/>
</dbReference>
<dbReference type="InterPro" id="IPR017972">
    <property type="entry name" value="Cyt_P450_CS"/>
</dbReference>
<keyword evidence="5 7" id="KW-0408">Iron</keyword>
<dbReference type="InterPro" id="IPR050196">
    <property type="entry name" value="Cytochrome_P450_Monoox"/>
</dbReference>
<evidence type="ECO:0000256" key="4">
    <source>
        <dbReference type="ARBA" id="ARBA00023002"/>
    </source>
</evidence>
<evidence type="ECO:0000256" key="2">
    <source>
        <dbReference type="ARBA" id="ARBA00022617"/>
    </source>
</evidence>
<keyword evidence="6 8" id="KW-0503">Monooxygenase</keyword>
<keyword evidence="4 8" id="KW-0560">Oxidoreductase</keyword>
<dbReference type="EMBL" id="SRRO01000001">
    <property type="protein sequence ID" value="TGN63306.1"/>
    <property type="molecule type" value="Genomic_DNA"/>
</dbReference>
<dbReference type="GO" id="GO:0016705">
    <property type="term" value="F:oxidoreductase activity, acting on paired donors, with incorporation or reduction of molecular oxygen"/>
    <property type="evidence" value="ECO:0007669"/>
    <property type="project" value="InterPro"/>
</dbReference>
<dbReference type="Pfam" id="PF00067">
    <property type="entry name" value="p450"/>
    <property type="match status" value="1"/>
</dbReference>
<accession>A0A4Z1C7T1</accession>
<keyword evidence="3 7" id="KW-0479">Metal-binding</keyword>
<dbReference type="OrthoDB" id="7376058at2"/>
<evidence type="ECO:0000256" key="8">
    <source>
        <dbReference type="RuleBase" id="RU000461"/>
    </source>
</evidence>
<dbReference type="GO" id="GO:0020037">
    <property type="term" value="F:heme binding"/>
    <property type="evidence" value="ECO:0007669"/>
    <property type="project" value="InterPro"/>
</dbReference>
<dbReference type="PANTHER" id="PTHR24291:SF50">
    <property type="entry name" value="BIFUNCTIONAL ALBAFLAVENONE MONOOXYGENASE_TERPENE SYNTHASE"/>
    <property type="match status" value="1"/>
</dbReference>
<dbReference type="PRINTS" id="PR00385">
    <property type="entry name" value="P450"/>
</dbReference>
<dbReference type="SUPFAM" id="SSF48264">
    <property type="entry name" value="Cytochrome P450"/>
    <property type="match status" value="1"/>
</dbReference>
<evidence type="ECO:0000256" key="7">
    <source>
        <dbReference type="PIRSR" id="PIRSR602403-1"/>
    </source>
</evidence>
<reference evidence="9 10" key="1">
    <citation type="submission" date="2019-04" db="EMBL/GenBank/DDBJ databases">
        <title>Three New Species of Nocardioides, Nocardioides euryhalodurans sp. nov., Nocardioides seonyuensis sp. nov. and Nocardioides eburneoflavus sp. nov. Isolated from Soil.</title>
        <authorList>
            <person name="Roh S.G."/>
            <person name="Lee C."/>
            <person name="Kim M.-K."/>
            <person name="Kim S.B."/>
        </authorList>
    </citation>
    <scope>NUCLEOTIDE SEQUENCE [LARGE SCALE GENOMIC DNA]</scope>
    <source>
        <strain evidence="9 10">MMS17-SY213</strain>
    </source>
</reference>
<dbReference type="PANTHER" id="PTHR24291">
    <property type="entry name" value="CYTOCHROME P450 FAMILY 4"/>
    <property type="match status" value="1"/>
</dbReference>
<dbReference type="Proteomes" id="UP000297496">
    <property type="component" value="Unassembled WGS sequence"/>
</dbReference>
<comment type="caution">
    <text evidence="9">The sequence shown here is derived from an EMBL/GenBank/DDBJ whole genome shotgun (WGS) entry which is preliminary data.</text>
</comment>
<feature type="binding site" description="axial binding residue" evidence="7">
    <location>
        <position position="400"/>
    </location>
    <ligand>
        <name>heme</name>
        <dbReference type="ChEBI" id="CHEBI:30413"/>
    </ligand>
    <ligandPart>
        <name>Fe</name>
        <dbReference type="ChEBI" id="CHEBI:18248"/>
    </ligandPart>
</feature>
<evidence type="ECO:0000313" key="10">
    <source>
        <dbReference type="Proteomes" id="UP000297496"/>
    </source>
</evidence>
<proteinExistence type="inferred from homology"/>
<dbReference type="Gene3D" id="1.10.630.10">
    <property type="entry name" value="Cytochrome P450"/>
    <property type="match status" value="1"/>
</dbReference>
<dbReference type="GO" id="GO:0004497">
    <property type="term" value="F:monooxygenase activity"/>
    <property type="evidence" value="ECO:0007669"/>
    <property type="project" value="UniProtKB-KW"/>
</dbReference>